<dbReference type="GO" id="GO:0005615">
    <property type="term" value="C:extracellular space"/>
    <property type="evidence" value="ECO:0007669"/>
    <property type="project" value="TreeGrafter"/>
</dbReference>
<feature type="domain" description="Lipase" evidence="6">
    <location>
        <begin position="73"/>
        <end position="324"/>
    </location>
</feature>
<name>A0A9P0MXQ9_NEZVI</name>
<evidence type="ECO:0000256" key="3">
    <source>
        <dbReference type="ARBA" id="ARBA00022525"/>
    </source>
</evidence>
<dbReference type="EMBL" id="OV725083">
    <property type="protein sequence ID" value="CAH1408101.1"/>
    <property type="molecule type" value="Genomic_DNA"/>
</dbReference>
<feature type="compositionally biased region" description="Acidic residues" evidence="5">
    <location>
        <begin position="402"/>
        <end position="414"/>
    </location>
</feature>
<dbReference type="Gene3D" id="3.40.50.1820">
    <property type="entry name" value="alpha/beta hydrolase"/>
    <property type="match status" value="1"/>
</dbReference>
<evidence type="ECO:0000256" key="4">
    <source>
        <dbReference type="RuleBase" id="RU004262"/>
    </source>
</evidence>
<dbReference type="InterPro" id="IPR033906">
    <property type="entry name" value="Lipase_N"/>
</dbReference>
<evidence type="ECO:0000256" key="1">
    <source>
        <dbReference type="ARBA" id="ARBA00004613"/>
    </source>
</evidence>
<dbReference type="OrthoDB" id="199913at2759"/>
<dbReference type="SUPFAM" id="SSF53474">
    <property type="entry name" value="alpha/beta-Hydrolases"/>
    <property type="match status" value="1"/>
</dbReference>
<evidence type="ECO:0000313" key="8">
    <source>
        <dbReference type="Proteomes" id="UP001152798"/>
    </source>
</evidence>
<comment type="subcellular location">
    <subcellularLocation>
        <location evidence="1">Secreted</location>
    </subcellularLocation>
</comment>
<organism evidence="7 8">
    <name type="scientific">Nezara viridula</name>
    <name type="common">Southern green stink bug</name>
    <name type="synonym">Cimex viridulus</name>
    <dbReference type="NCBI Taxonomy" id="85310"/>
    <lineage>
        <taxon>Eukaryota</taxon>
        <taxon>Metazoa</taxon>
        <taxon>Ecdysozoa</taxon>
        <taxon>Arthropoda</taxon>
        <taxon>Hexapoda</taxon>
        <taxon>Insecta</taxon>
        <taxon>Pterygota</taxon>
        <taxon>Neoptera</taxon>
        <taxon>Paraneoptera</taxon>
        <taxon>Hemiptera</taxon>
        <taxon>Heteroptera</taxon>
        <taxon>Panheteroptera</taxon>
        <taxon>Pentatomomorpha</taxon>
        <taxon>Pentatomoidea</taxon>
        <taxon>Pentatomidae</taxon>
        <taxon>Pentatominae</taxon>
        <taxon>Nezara</taxon>
    </lineage>
</organism>
<protein>
    <recommendedName>
        <fullName evidence="6">Lipase domain-containing protein</fullName>
    </recommendedName>
</protein>
<dbReference type="AlphaFoldDB" id="A0A9P0MXQ9"/>
<dbReference type="GO" id="GO:0016042">
    <property type="term" value="P:lipid catabolic process"/>
    <property type="evidence" value="ECO:0007669"/>
    <property type="project" value="TreeGrafter"/>
</dbReference>
<dbReference type="Pfam" id="PF00151">
    <property type="entry name" value="Lipase"/>
    <property type="match status" value="1"/>
</dbReference>
<sequence length="508" mass="56680">MLSKLDLLKELLCSAMTLIYATNPYTVQMIPKGDCQYCCPIIKGDMKLFLNVYEFGQEMEFDWENSSDWRYLNNNRTNVIYIHGFTEQASGPASTEMRQAFMSTGRENLIVVDWSSLAAGPWYHSAVANTKVVAKWLAGVIDSLVIRGLPLASFHVIGFSLGAEIAGLTAKKVTVGKLRRVTGLDPALPLFHVHEPVGRLAVTDAEFVDVIHTDGGIFGFDVPIGHADFFPNGGKPAQPGCRIESVVHTGKLNEFVACSHNRAWMFFAESVRNPYAFPAYKCHDYHAFVAGKCPPEGKQAYMGYLADPSLRGNFFLGTRPEEPFGFGRHEDPLYDGAPTYHQALQPSTPGQSGHSVPATHPGIDMDLLPLSLLESKGRFRGLRAGIPRADEEETQYDREEREMEEEDEEEAPESYEEEVEAVAAMYQYLLPTLADSPDLEFHLLPYDYGRESTEDMTLGDLEVEDTGDDNDEDGTRERRRVLDSINAIGSILNIFNMDQVTEANMYTK</sequence>
<dbReference type="InterPro" id="IPR029058">
    <property type="entry name" value="AB_hydrolase_fold"/>
</dbReference>
<dbReference type="Proteomes" id="UP001152798">
    <property type="component" value="Chromosome 7"/>
</dbReference>
<keyword evidence="8" id="KW-1185">Reference proteome</keyword>
<proteinExistence type="inferred from homology"/>
<feature type="region of interest" description="Disordered" evidence="5">
    <location>
        <begin position="456"/>
        <end position="477"/>
    </location>
</feature>
<feature type="compositionally biased region" description="Acidic residues" evidence="5">
    <location>
        <begin position="461"/>
        <end position="472"/>
    </location>
</feature>
<feature type="region of interest" description="Disordered" evidence="5">
    <location>
        <begin position="386"/>
        <end position="414"/>
    </location>
</feature>
<dbReference type="PANTHER" id="PTHR11610">
    <property type="entry name" value="LIPASE"/>
    <property type="match status" value="1"/>
</dbReference>
<dbReference type="PRINTS" id="PR00821">
    <property type="entry name" value="TAGLIPASE"/>
</dbReference>
<keyword evidence="3" id="KW-0964">Secreted</keyword>
<dbReference type="PANTHER" id="PTHR11610:SF169">
    <property type="entry name" value="GH15759P-RELATED"/>
    <property type="match status" value="1"/>
</dbReference>
<dbReference type="InterPro" id="IPR000734">
    <property type="entry name" value="TAG_lipase"/>
</dbReference>
<evidence type="ECO:0000259" key="6">
    <source>
        <dbReference type="Pfam" id="PF00151"/>
    </source>
</evidence>
<evidence type="ECO:0000313" key="7">
    <source>
        <dbReference type="EMBL" id="CAH1408101.1"/>
    </source>
</evidence>
<dbReference type="GO" id="GO:0017171">
    <property type="term" value="F:serine hydrolase activity"/>
    <property type="evidence" value="ECO:0007669"/>
    <property type="project" value="TreeGrafter"/>
</dbReference>
<dbReference type="InterPro" id="IPR013818">
    <property type="entry name" value="Lipase"/>
</dbReference>
<reference evidence="7" key="1">
    <citation type="submission" date="2022-01" db="EMBL/GenBank/DDBJ databases">
        <authorList>
            <person name="King R."/>
        </authorList>
    </citation>
    <scope>NUCLEOTIDE SEQUENCE</scope>
</reference>
<dbReference type="GO" id="GO:0016298">
    <property type="term" value="F:lipase activity"/>
    <property type="evidence" value="ECO:0007669"/>
    <property type="project" value="InterPro"/>
</dbReference>
<evidence type="ECO:0000256" key="5">
    <source>
        <dbReference type="SAM" id="MobiDB-lite"/>
    </source>
</evidence>
<evidence type="ECO:0000256" key="2">
    <source>
        <dbReference type="ARBA" id="ARBA00010701"/>
    </source>
</evidence>
<comment type="similarity">
    <text evidence="2 4">Belongs to the AB hydrolase superfamily. Lipase family.</text>
</comment>
<gene>
    <name evidence="7" type="ORF">NEZAVI_LOCUS15693</name>
</gene>
<dbReference type="CDD" id="cd00707">
    <property type="entry name" value="Pancreat_lipase_like"/>
    <property type="match status" value="1"/>
</dbReference>
<accession>A0A9P0MXQ9</accession>